<protein>
    <recommendedName>
        <fullName evidence="2 9">Cell division ATP-binding protein FtsE</fullName>
    </recommendedName>
</protein>
<evidence type="ECO:0000256" key="5">
    <source>
        <dbReference type="ARBA" id="ARBA00022741"/>
    </source>
</evidence>
<organism evidence="11 12">
    <name type="scientific">Candidatus Merdivicinus excrementipullorum</name>
    <dbReference type="NCBI Taxonomy" id="2840867"/>
    <lineage>
        <taxon>Bacteria</taxon>
        <taxon>Bacillati</taxon>
        <taxon>Bacillota</taxon>
        <taxon>Clostridia</taxon>
        <taxon>Eubacteriales</taxon>
        <taxon>Oscillospiraceae</taxon>
        <taxon>Oscillospiraceae incertae sedis</taxon>
        <taxon>Candidatus Merdivicinus</taxon>
    </lineage>
</organism>
<dbReference type="PANTHER" id="PTHR24220">
    <property type="entry name" value="IMPORT ATP-BINDING PROTEIN"/>
    <property type="match status" value="1"/>
</dbReference>
<sequence length="228" mass="25653">MIDLIDVCFQYDNGTEALHNVNLRVDNGEFAFIVGSSGAGKSSIIKLLLRETRATQGTVIVNGYNLNKLKERQIPKFRRSIGVVFQDFRLIPNMTVYDNVAFSLRVTDASNKLIRQQVPYVLELMELQDKARKYPMELSGGEQQRVALARALVNDPPLIIADEPTGNIDPEFSYEIVEMLRAINKCGTTIVMVTHEHDMVKYFGGRTINIEDGLVVFDDYIGGAYESK</sequence>
<evidence type="ECO:0000256" key="3">
    <source>
        <dbReference type="ARBA" id="ARBA00022475"/>
    </source>
</evidence>
<evidence type="ECO:0000256" key="4">
    <source>
        <dbReference type="ARBA" id="ARBA00022618"/>
    </source>
</evidence>
<evidence type="ECO:0000256" key="6">
    <source>
        <dbReference type="ARBA" id="ARBA00022840"/>
    </source>
</evidence>
<dbReference type="PROSITE" id="PS50893">
    <property type="entry name" value="ABC_TRANSPORTER_2"/>
    <property type="match status" value="1"/>
</dbReference>
<evidence type="ECO:0000313" key="12">
    <source>
        <dbReference type="Proteomes" id="UP000824002"/>
    </source>
</evidence>
<comment type="subunit">
    <text evidence="9">Homodimer. Forms a membrane-associated complex with FtsX.</text>
</comment>
<name>A0A9D1FLE4_9FIRM</name>
<comment type="similarity">
    <text evidence="1 9">Belongs to the ABC transporter superfamily.</text>
</comment>
<dbReference type="InterPro" id="IPR015854">
    <property type="entry name" value="ABC_transpr_LolD-like"/>
</dbReference>
<reference evidence="11" key="1">
    <citation type="submission" date="2020-10" db="EMBL/GenBank/DDBJ databases">
        <authorList>
            <person name="Gilroy R."/>
        </authorList>
    </citation>
    <scope>NUCLEOTIDE SEQUENCE</scope>
    <source>
        <strain evidence="11">CHK199-13235</strain>
    </source>
</reference>
<dbReference type="GO" id="GO:0016887">
    <property type="term" value="F:ATP hydrolysis activity"/>
    <property type="evidence" value="ECO:0007669"/>
    <property type="project" value="InterPro"/>
</dbReference>
<feature type="domain" description="ABC transporter" evidence="10">
    <location>
        <begin position="2"/>
        <end position="228"/>
    </location>
</feature>
<keyword evidence="3 9" id="KW-1003">Cell membrane</keyword>
<accession>A0A9D1FLE4</accession>
<evidence type="ECO:0000259" key="10">
    <source>
        <dbReference type="PROSITE" id="PS50893"/>
    </source>
</evidence>
<dbReference type="EMBL" id="DVJP01000030">
    <property type="protein sequence ID" value="HIS75956.1"/>
    <property type="molecule type" value="Genomic_DNA"/>
</dbReference>
<proteinExistence type="inferred from homology"/>
<keyword evidence="5 9" id="KW-0547">Nucleotide-binding</keyword>
<dbReference type="SMART" id="SM00382">
    <property type="entry name" value="AAA"/>
    <property type="match status" value="1"/>
</dbReference>
<dbReference type="GO" id="GO:0022857">
    <property type="term" value="F:transmembrane transporter activity"/>
    <property type="evidence" value="ECO:0007669"/>
    <property type="project" value="TreeGrafter"/>
</dbReference>
<dbReference type="Proteomes" id="UP000824002">
    <property type="component" value="Unassembled WGS sequence"/>
</dbReference>
<evidence type="ECO:0000256" key="1">
    <source>
        <dbReference type="ARBA" id="ARBA00005417"/>
    </source>
</evidence>
<evidence type="ECO:0000256" key="2">
    <source>
        <dbReference type="ARBA" id="ARBA00020019"/>
    </source>
</evidence>
<evidence type="ECO:0000256" key="8">
    <source>
        <dbReference type="ARBA" id="ARBA00023306"/>
    </source>
</evidence>
<comment type="subcellular location">
    <subcellularLocation>
        <location evidence="9">Cell membrane</location>
        <topology evidence="9">Peripheral membrane protein</topology>
        <orientation evidence="9">Cytoplasmic side</orientation>
    </subcellularLocation>
</comment>
<dbReference type="Gene3D" id="3.40.50.300">
    <property type="entry name" value="P-loop containing nucleotide triphosphate hydrolases"/>
    <property type="match status" value="1"/>
</dbReference>
<keyword evidence="8 9" id="KW-0131">Cell cycle</keyword>
<dbReference type="GO" id="GO:0051301">
    <property type="term" value="P:cell division"/>
    <property type="evidence" value="ECO:0007669"/>
    <property type="project" value="UniProtKB-UniRule"/>
</dbReference>
<keyword evidence="4 9" id="KW-0132">Cell division</keyword>
<dbReference type="AlphaFoldDB" id="A0A9D1FLE4"/>
<dbReference type="PROSITE" id="PS00211">
    <property type="entry name" value="ABC_TRANSPORTER_1"/>
    <property type="match status" value="1"/>
</dbReference>
<dbReference type="InterPro" id="IPR005286">
    <property type="entry name" value="Cell_div_FtsE"/>
</dbReference>
<comment type="caution">
    <text evidence="11">The sequence shown here is derived from an EMBL/GenBank/DDBJ whole genome shotgun (WGS) entry which is preliminary data.</text>
</comment>
<reference evidence="11" key="2">
    <citation type="journal article" date="2021" name="PeerJ">
        <title>Extensive microbial diversity within the chicken gut microbiome revealed by metagenomics and culture.</title>
        <authorList>
            <person name="Gilroy R."/>
            <person name="Ravi A."/>
            <person name="Getino M."/>
            <person name="Pursley I."/>
            <person name="Horton D.L."/>
            <person name="Alikhan N.F."/>
            <person name="Baker D."/>
            <person name="Gharbi K."/>
            <person name="Hall N."/>
            <person name="Watson M."/>
            <person name="Adriaenssens E.M."/>
            <person name="Foster-Nyarko E."/>
            <person name="Jarju S."/>
            <person name="Secka A."/>
            <person name="Antonio M."/>
            <person name="Oren A."/>
            <person name="Chaudhuri R.R."/>
            <person name="La Ragione R."/>
            <person name="Hildebrand F."/>
            <person name="Pallen M.J."/>
        </authorList>
    </citation>
    <scope>NUCLEOTIDE SEQUENCE</scope>
    <source>
        <strain evidence="11">CHK199-13235</strain>
    </source>
</reference>
<dbReference type="GO" id="GO:0005524">
    <property type="term" value="F:ATP binding"/>
    <property type="evidence" value="ECO:0007669"/>
    <property type="project" value="UniProtKB-UniRule"/>
</dbReference>
<dbReference type="InterPro" id="IPR027417">
    <property type="entry name" value="P-loop_NTPase"/>
</dbReference>
<gene>
    <name evidence="9 11" type="primary">ftsE</name>
    <name evidence="11" type="ORF">IAB51_04000</name>
</gene>
<dbReference type="SUPFAM" id="SSF52540">
    <property type="entry name" value="P-loop containing nucleoside triphosphate hydrolases"/>
    <property type="match status" value="1"/>
</dbReference>
<dbReference type="PANTHER" id="PTHR24220:SF470">
    <property type="entry name" value="CELL DIVISION ATP-BINDING PROTEIN FTSE"/>
    <property type="match status" value="1"/>
</dbReference>
<dbReference type="Pfam" id="PF00005">
    <property type="entry name" value="ABC_tran"/>
    <property type="match status" value="1"/>
</dbReference>
<dbReference type="FunFam" id="3.40.50.300:FF:000056">
    <property type="entry name" value="Cell division ATP-binding protein FtsE"/>
    <property type="match status" value="1"/>
</dbReference>
<evidence type="ECO:0000313" key="11">
    <source>
        <dbReference type="EMBL" id="HIS75956.1"/>
    </source>
</evidence>
<dbReference type="NCBIfam" id="TIGR02673">
    <property type="entry name" value="FtsE"/>
    <property type="match status" value="1"/>
</dbReference>
<keyword evidence="6 9" id="KW-0067">ATP-binding</keyword>
<evidence type="ECO:0000256" key="9">
    <source>
        <dbReference type="RuleBase" id="RU365094"/>
    </source>
</evidence>
<evidence type="ECO:0000256" key="7">
    <source>
        <dbReference type="ARBA" id="ARBA00023136"/>
    </source>
</evidence>
<dbReference type="InterPro" id="IPR003439">
    <property type="entry name" value="ABC_transporter-like_ATP-bd"/>
</dbReference>
<comment type="function">
    <text evidence="9">Part of the ABC transporter FtsEX involved in cellular division.</text>
</comment>
<dbReference type="InterPro" id="IPR003593">
    <property type="entry name" value="AAA+_ATPase"/>
</dbReference>
<dbReference type="InterPro" id="IPR017871">
    <property type="entry name" value="ABC_transporter-like_CS"/>
</dbReference>
<keyword evidence="7 9" id="KW-0472">Membrane</keyword>
<dbReference type="GO" id="GO:0005886">
    <property type="term" value="C:plasma membrane"/>
    <property type="evidence" value="ECO:0007669"/>
    <property type="project" value="UniProtKB-SubCell"/>
</dbReference>